<dbReference type="PRINTS" id="PR00069">
    <property type="entry name" value="ALDKETRDTASE"/>
</dbReference>
<comment type="similarity">
    <text evidence="1">Belongs to the aldo/keto reductase family.</text>
</comment>
<dbReference type="PIRSF" id="PIRSF000097">
    <property type="entry name" value="AKR"/>
    <property type="match status" value="1"/>
</dbReference>
<evidence type="ECO:0000259" key="7">
    <source>
        <dbReference type="Pfam" id="PF00248"/>
    </source>
</evidence>
<dbReference type="InterPro" id="IPR018170">
    <property type="entry name" value="Aldo/ket_reductase_CS"/>
</dbReference>
<evidence type="ECO:0000256" key="4">
    <source>
        <dbReference type="PIRSR" id="PIRSR000097-1"/>
    </source>
</evidence>
<dbReference type="PANTHER" id="PTHR43827:SF3">
    <property type="entry name" value="NADP-DEPENDENT OXIDOREDUCTASE DOMAIN-CONTAINING PROTEIN"/>
    <property type="match status" value="1"/>
</dbReference>
<proteinExistence type="inferred from homology"/>
<dbReference type="InterPro" id="IPR020471">
    <property type="entry name" value="AKR"/>
</dbReference>
<dbReference type="Gene3D" id="3.20.20.100">
    <property type="entry name" value="NADP-dependent oxidoreductase domain"/>
    <property type="match status" value="1"/>
</dbReference>
<evidence type="ECO:0000313" key="9">
    <source>
        <dbReference type="Proteomes" id="UP001198630"/>
    </source>
</evidence>
<dbReference type="InterPro" id="IPR036812">
    <property type="entry name" value="NAD(P)_OxRdtase_dom_sf"/>
</dbReference>
<dbReference type="Proteomes" id="UP001198630">
    <property type="component" value="Unassembled WGS sequence"/>
</dbReference>
<protein>
    <submittedName>
        <fullName evidence="8">Aldo/keto reductase</fullName>
    </submittedName>
</protein>
<dbReference type="RefSeq" id="WP_230791625.1">
    <property type="nucleotide sequence ID" value="NZ_JAJNCO010000010.1"/>
</dbReference>
<dbReference type="EMBL" id="JAJNCO010000010">
    <property type="protein sequence ID" value="MCD2113049.1"/>
    <property type="molecule type" value="Genomic_DNA"/>
</dbReference>
<dbReference type="PANTHER" id="PTHR43827">
    <property type="entry name" value="2,5-DIKETO-D-GLUCONIC ACID REDUCTASE"/>
    <property type="match status" value="1"/>
</dbReference>
<evidence type="ECO:0000256" key="6">
    <source>
        <dbReference type="PIRSR" id="PIRSR000097-3"/>
    </source>
</evidence>
<reference evidence="8" key="1">
    <citation type="submission" date="2021-11" db="EMBL/GenBank/DDBJ databases">
        <title>Development of a sustainable strategy for remediation of hydrocarbon-contaminated territories based on the waste exchange concept.</title>
        <authorList>
            <person name="Elkin A."/>
        </authorList>
    </citation>
    <scope>NUCLEOTIDE SEQUENCE</scope>
    <source>
        <strain evidence="8">IEGM 757</strain>
    </source>
</reference>
<feature type="active site" description="Proton donor" evidence="4">
    <location>
        <position position="53"/>
    </location>
</feature>
<organism evidence="8 9">
    <name type="scientific">Rhodococcus rhodochrous</name>
    <dbReference type="NCBI Taxonomy" id="1829"/>
    <lineage>
        <taxon>Bacteria</taxon>
        <taxon>Bacillati</taxon>
        <taxon>Actinomycetota</taxon>
        <taxon>Actinomycetes</taxon>
        <taxon>Mycobacteriales</taxon>
        <taxon>Nocardiaceae</taxon>
        <taxon>Rhodococcus</taxon>
    </lineage>
</organism>
<evidence type="ECO:0000313" key="8">
    <source>
        <dbReference type="EMBL" id="MCD2113049.1"/>
    </source>
</evidence>
<gene>
    <name evidence="8" type="ORF">LQ384_18215</name>
</gene>
<name>A0AAW4XJS0_RHORH</name>
<sequence length="276" mass="30144">MTSSTIPTVTLNNGVEIPQLGFGVFQIPEDETTAAVSAALETGYRHIDTAAAYGNEACVGRALADSGLSRDELFITTKVWNSDQGYDATLRAFDTSLAALGLDRLDLYLIHWPTPARDLYADTWRALERLVVEGRLRAAGVSNFQPAHLQRLLDGSSLVPTINQIELHPGLQQSELRAFHAEHGIATEAWSPLAQGAVLDDEAITSIAGRTGKSPAQVVLRWHLQLGNVVIPKSVTPSRIRENFEVFDFELTDEDMSTIAGADRDLRTGPHPDEFN</sequence>
<dbReference type="PROSITE" id="PS00063">
    <property type="entry name" value="ALDOKETO_REDUCTASE_3"/>
    <property type="match status" value="1"/>
</dbReference>
<dbReference type="PROSITE" id="PS00798">
    <property type="entry name" value="ALDOKETO_REDUCTASE_1"/>
    <property type="match status" value="1"/>
</dbReference>
<evidence type="ECO:0000256" key="2">
    <source>
        <dbReference type="ARBA" id="ARBA00022857"/>
    </source>
</evidence>
<accession>A0AAW4XJS0</accession>
<dbReference type="GO" id="GO:0016616">
    <property type="term" value="F:oxidoreductase activity, acting on the CH-OH group of donors, NAD or NADP as acceptor"/>
    <property type="evidence" value="ECO:0007669"/>
    <property type="project" value="UniProtKB-ARBA"/>
</dbReference>
<dbReference type="InterPro" id="IPR023210">
    <property type="entry name" value="NADP_OxRdtase_dom"/>
</dbReference>
<keyword evidence="2" id="KW-0521">NADP</keyword>
<dbReference type="Pfam" id="PF00248">
    <property type="entry name" value="Aldo_ket_red"/>
    <property type="match status" value="1"/>
</dbReference>
<dbReference type="FunFam" id="3.20.20.100:FF:000015">
    <property type="entry name" value="Oxidoreductase, aldo/keto reductase family"/>
    <property type="match status" value="1"/>
</dbReference>
<feature type="domain" description="NADP-dependent oxidoreductase" evidence="7">
    <location>
        <begin position="26"/>
        <end position="262"/>
    </location>
</feature>
<evidence type="ECO:0000256" key="1">
    <source>
        <dbReference type="ARBA" id="ARBA00007905"/>
    </source>
</evidence>
<feature type="site" description="Lowers pKa of active site Tyr" evidence="6">
    <location>
        <position position="78"/>
    </location>
</feature>
<keyword evidence="3" id="KW-0560">Oxidoreductase</keyword>
<evidence type="ECO:0000256" key="3">
    <source>
        <dbReference type="ARBA" id="ARBA00023002"/>
    </source>
</evidence>
<dbReference type="SUPFAM" id="SSF51430">
    <property type="entry name" value="NAD(P)-linked oxidoreductase"/>
    <property type="match status" value="1"/>
</dbReference>
<evidence type="ECO:0000256" key="5">
    <source>
        <dbReference type="PIRSR" id="PIRSR000097-2"/>
    </source>
</evidence>
<dbReference type="AlphaFoldDB" id="A0AAW4XJS0"/>
<comment type="caution">
    <text evidence="8">The sequence shown here is derived from an EMBL/GenBank/DDBJ whole genome shotgun (WGS) entry which is preliminary data.</text>
</comment>
<feature type="binding site" evidence="5">
    <location>
        <position position="111"/>
    </location>
    <ligand>
        <name>substrate</name>
    </ligand>
</feature>